<evidence type="ECO:0000313" key="2">
    <source>
        <dbReference type="EMBL" id="MBP0723953.1"/>
    </source>
</evidence>
<dbReference type="GO" id="GO:0032259">
    <property type="term" value="P:methylation"/>
    <property type="evidence" value="ECO:0007669"/>
    <property type="project" value="UniProtKB-KW"/>
</dbReference>
<protein>
    <submittedName>
        <fullName evidence="2">Methyltransferase domain-containing protein</fullName>
    </submittedName>
</protein>
<dbReference type="CDD" id="cd02440">
    <property type="entry name" value="AdoMet_MTases"/>
    <property type="match status" value="1"/>
</dbReference>
<keyword evidence="2" id="KW-0489">Methyltransferase</keyword>
<evidence type="ECO:0000259" key="1">
    <source>
        <dbReference type="Pfam" id="PF08241"/>
    </source>
</evidence>
<reference evidence="2" key="1">
    <citation type="submission" date="2021-04" db="EMBL/GenBank/DDBJ databases">
        <title>Genome seq and assembly of Bacillus sp.</title>
        <authorList>
            <person name="Chhetri G."/>
        </authorList>
    </citation>
    <scope>NUCLEOTIDE SEQUENCE</scope>
    <source>
        <strain evidence="2">RG28</strain>
    </source>
</reference>
<dbReference type="Gene3D" id="3.40.50.150">
    <property type="entry name" value="Vaccinia Virus protein VP39"/>
    <property type="match status" value="1"/>
</dbReference>
<dbReference type="InterPro" id="IPR029063">
    <property type="entry name" value="SAM-dependent_MTases_sf"/>
</dbReference>
<organism evidence="2 3">
    <name type="scientific">Gottfriedia endophytica</name>
    <dbReference type="NCBI Taxonomy" id="2820819"/>
    <lineage>
        <taxon>Bacteria</taxon>
        <taxon>Bacillati</taxon>
        <taxon>Bacillota</taxon>
        <taxon>Bacilli</taxon>
        <taxon>Bacillales</taxon>
        <taxon>Bacillaceae</taxon>
        <taxon>Gottfriedia</taxon>
    </lineage>
</organism>
<sequence>MRTEYRGSTVYDNEEFFKKYIDRRYRNDSPNILIEKPVLFELLEDVYDYDILDLGCGDASLGIDLLKNGAKSYLGIEGSKKMVQNAILNLENSSGKIEHSTMEEYAFPESTFDLVVSQLAIHYIEDFSKLSQNVYKTLKFGGRFIFSVQHPLLTSSFESMTKNGKRNNWIVDDYFKTGKRVEPWIGEQVVKYHRTIDEYFSTLQEAGFVINKIREPMPQKQHFTDEEEYNRRLRIPLFLLFACTKPL</sequence>
<feature type="domain" description="Methyltransferase type 11" evidence="1">
    <location>
        <begin position="52"/>
        <end position="146"/>
    </location>
</feature>
<name>A0A940NM34_9BACI</name>
<dbReference type="Pfam" id="PF08241">
    <property type="entry name" value="Methyltransf_11"/>
    <property type="match status" value="1"/>
</dbReference>
<proteinExistence type="predicted"/>
<gene>
    <name evidence="2" type="ORF">J5Y03_02000</name>
</gene>
<dbReference type="InterPro" id="IPR013216">
    <property type="entry name" value="Methyltransf_11"/>
</dbReference>
<dbReference type="PANTHER" id="PTHR43861">
    <property type="entry name" value="TRANS-ACONITATE 2-METHYLTRANSFERASE-RELATED"/>
    <property type="match status" value="1"/>
</dbReference>
<dbReference type="GO" id="GO:0008757">
    <property type="term" value="F:S-adenosylmethionine-dependent methyltransferase activity"/>
    <property type="evidence" value="ECO:0007669"/>
    <property type="project" value="InterPro"/>
</dbReference>
<evidence type="ECO:0000313" key="3">
    <source>
        <dbReference type="Proteomes" id="UP000682134"/>
    </source>
</evidence>
<dbReference type="EMBL" id="JAGIYQ010000001">
    <property type="protein sequence ID" value="MBP0723953.1"/>
    <property type="molecule type" value="Genomic_DNA"/>
</dbReference>
<keyword evidence="2" id="KW-0808">Transferase</keyword>
<comment type="caution">
    <text evidence="2">The sequence shown here is derived from an EMBL/GenBank/DDBJ whole genome shotgun (WGS) entry which is preliminary data.</text>
</comment>
<accession>A0A940NM34</accession>
<dbReference type="PANTHER" id="PTHR43861:SF1">
    <property type="entry name" value="TRANS-ACONITATE 2-METHYLTRANSFERASE"/>
    <property type="match status" value="1"/>
</dbReference>
<dbReference type="Proteomes" id="UP000682134">
    <property type="component" value="Unassembled WGS sequence"/>
</dbReference>
<dbReference type="SUPFAM" id="SSF53335">
    <property type="entry name" value="S-adenosyl-L-methionine-dependent methyltransferases"/>
    <property type="match status" value="1"/>
</dbReference>
<dbReference type="AlphaFoldDB" id="A0A940NM34"/>
<dbReference type="RefSeq" id="WP_209402208.1">
    <property type="nucleotide sequence ID" value="NZ_JAGIYQ010000001.1"/>
</dbReference>
<keyword evidence="3" id="KW-1185">Reference proteome</keyword>